<dbReference type="PANTHER" id="PTHR30087:SF1">
    <property type="entry name" value="HYPOTHETICAL CYTOSOLIC PROTEIN"/>
    <property type="match status" value="1"/>
</dbReference>
<dbReference type="OrthoDB" id="9797779at2"/>
<reference evidence="1 2" key="1">
    <citation type="submission" date="2019-02" db="EMBL/GenBank/DDBJ databases">
        <title>Genomic Encyclopedia of Type Strains, Phase IV (KMG-IV): sequencing the most valuable type-strain genomes for metagenomic binning, comparative biology and taxonomic classification.</title>
        <authorList>
            <person name="Goeker M."/>
        </authorList>
    </citation>
    <scope>NUCLEOTIDE SEQUENCE [LARGE SCALE GENOMIC DNA]</scope>
    <source>
        <strain evidence="1 2">DSM 28825</strain>
    </source>
</reference>
<gene>
    <name evidence="1" type="ORF">EV201_0061</name>
</gene>
<comment type="caution">
    <text evidence="1">The sequence shown here is derived from an EMBL/GenBank/DDBJ whole genome shotgun (WGS) entry which is preliminary data.</text>
</comment>
<dbReference type="RefSeq" id="WP_130305410.1">
    <property type="nucleotide sequence ID" value="NZ_SHKN01000001.1"/>
</dbReference>
<dbReference type="InterPro" id="IPR007553">
    <property type="entry name" value="2-thiour_desulf"/>
</dbReference>
<protein>
    <submittedName>
        <fullName evidence="1">Uncharacterized protein YbbK (DUF523 family)</fullName>
    </submittedName>
</protein>
<name>A0A4Q7VH94_9BACT</name>
<dbReference type="Pfam" id="PF04463">
    <property type="entry name" value="2-thiour_desulf"/>
    <property type="match status" value="1"/>
</dbReference>
<evidence type="ECO:0000313" key="2">
    <source>
        <dbReference type="Proteomes" id="UP000293562"/>
    </source>
</evidence>
<accession>A0A4Q7VH94</accession>
<evidence type="ECO:0000313" key="1">
    <source>
        <dbReference type="EMBL" id="RZT95441.1"/>
    </source>
</evidence>
<sequence>MSHKIYLVSACLLGINCRYNGSSSKIPELETLVDSGRIMPVCPEVLGGLSTPRDACEIVGDANGSEKVQTKSGLDCSDAFKKGAQRVMEICKACDVEKVILKANSPSCGCGFIYDGTFSGKLIEGNGLTSQLLLDNGIEVYNENNWTEAEFI</sequence>
<dbReference type="PANTHER" id="PTHR30087">
    <property type="entry name" value="INNER MEMBRANE PROTEIN"/>
    <property type="match status" value="1"/>
</dbReference>
<keyword evidence="2" id="KW-1185">Reference proteome</keyword>
<organism evidence="1 2">
    <name type="scientific">Ancylomarina subtilis</name>
    <dbReference type="NCBI Taxonomy" id="1639035"/>
    <lineage>
        <taxon>Bacteria</taxon>
        <taxon>Pseudomonadati</taxon>
        <taxon>Bacteroidota</taxon>
        <taxon>Bacteroidia</taxon>
        <taxon>Marinilabiliales</taxon>
        <taxon>Marinifilaceae</taxon>
        <taxon>Ancylomarina</taxon>
    </lineage>
</organism>
<proteinExistence type="predicted"/>
<dbReference type="AlphaFoldDB" id="A0A4Q7VH94"/>
<dbReference type="EMBL" id="SHKN01000001">
    <property type="protein sequence ID" value="RZT95441.1"/>
    <property type="molecule type" value="Genomic_DNA"/>
</dbReference>
<dbReference type="Proteomes" id="UP000293562">
    <property type="component" value="Unassembled WGS sequence"/>
</dbReference>